<dbReference type="FunFam" id="1.20.58.340:FF:000004">
    <property type="entry name" value="Magnesium transport protein CorA"/>
    <property type="match status" value="1"/>
</dbReference>
<keyword evidence="3" id="KW-0813">Transport</keyword>
<evidence type="ECO:0000256" key="10">
    <source>
        <dbReference type="ARBA" id="ARBA00034269"/>
    </source>
</evidence>
<gene>
    <name evidence="13" type="ORF">SAMN05421747_105118</name>
</gene>
<dbReference type="Gene3D" id="1.20.58.340">
    <property type="entry name" value="Magnesium transport protein CorA, transmembrane region"/>
    <property type="match status" value="2"/>
</dbReference>
<feature type="transmembrane region" description="Helical" evidence="12">
    <location>
        <begin position="274"/>
        <end position="294"/>
    </location>
</feature>
<evidence type="ECO:0000256" key="5">
    <source>
        <dbReference type="ARBA" id="ARBA00022692"/>
    </source>
</evidence>
<dbReference type="GO" id="GO:0015087">
    <property type="term" value="F:cobalt ion transmembrane transporter activity"/>
    <property type="evidence" value="ECO:0007669"/>
    <property type="project" value="TreeGrafter"/>
</dbReference>
<protein>
    <submittedName>
        <fullName evidence="13">Magnesium transporter</fullName>
    </submittedName>
</protein>
<keyword evidence="7 12" id="KW-1133">Transmembrane helix</keyword>
<organism evidence="13 14">
    <name type="scientific">Parapedobacter composti</name>
    <dbReference type="NCBI Taxonomy" id="623281"/>
    <lineage>
        <taxon>Bacteria</taxon>
        <taxon>Pseudomonadati</taxon>
        <taxon>Bacteroidota</taxon>
        <taxon>Sphingobacteriia</taxon>
        <taxon>Sphingobacteriales</taxon>
        <taxon>Sphingobacteriaceae</taxon>
        <taxon>Parapedobacter</taxon>
    </lineage>
</organism>
<evidence type="ECO:0000256" key="4">
    <source>
        <dbReference type="ARBA" id="ARBA00022475"/>
    </source>
</evidence>
<comment type="function">
    <text evidence="11">Mediates influx of magnesium ions. Alternates between open and closed states. Activated by low cytoplasmic Mg(2+) levels. Inactive when cytoplasmic Mg(2+) levels are high.</text>
</comment>
<dbReference type="Proteomes" id="UP000199577">
    <property type="component" value="Unassembled WGS sequence"/>
</dbReference>
<keyword evidence="6" id="KW-0460">Magnesium</keyword>
<accession>A0A1I1GWC4</accession>
<dbReference type="PANTHER" id="PTHR46494:SF1">
    <property type="entry name" value="CORA FAMILY METAL ION TRANSPORTER (EUROFUNG)"/>
    <property type="match status" value="1"/>
</dbReference>
<evidence type="ECO:0000256" key="11">
    <source>
        <dbReference type="ARBA" id="ARBA00045497"/>
    </source>
</evidence>
<evidence type="ECO:0000256" key="7">
    <source>
        <dbReference type="ARBA" id="ARBA00022989"/>
    </source>
</evidence>
<dbReference type="InterPro" id="IPR045863">
    <property type="entry name" value="CorA_TM1_TM2"/>
</dbReference>
<comment type="similarity">
    <text evidence="2">Belongs to the CorA metal ion transporter (MIT) (TC 1.A.35) family.</text>
</comment>
<keyword evidence="14" id="KW-1185">Reference proteome</keyword>
<feature type="transmembrane region" description="Helical" evidence="12">
    <location>
        <begin position="242"/>
        <end position="262"/>
    </location>
</feature>
<dbReference type="InterPro" id="IPR002523">
    <property type="entry name" value="MgTranspt_CorA/ZnTranspt_ZntB"/>
</dbReference>
<keyword evidence="8" id="KW-0406">Ion transport</keyword>
<dbReference type="GO" id="GO:0000287">
    <property type="term" value="F:magnesium ion binding"/>
    <property type="evidence" value="ECO:0007669"/>
    <property type="project" value="TreeGrafter"/>
</dbReference>
<evidence type="ECO:0000256" key="1">
    <source>
        <dbReference type="ARBA" id="ARBA00004651"/>
    </source>
</evidence>
<comment type="catalytic activity">
    <reaction evidence="10">
        <text>Mg(2+)(in) = Mg(2+)(out)</text>
        <dbReference type="Rhea" id="RHEA:29827"/>
        <dbReference type="ChEBI" id="CHEBI:18420"/>
    </reaction>
</comment>
<evidence type="ECO:0000256" key="12">
    <source>
        <dbReference type="SAM" id="Phobius"/>
    </source>
</evidence>
<dbReference type="AlphaFoldDB" id="A0A1I1GWC4"/>
<keyword evidence="5 12" id="KW-0812">Transmembrane</keyword>
<evidence type="ECO:0000313" key="13">
    <source>
        <dbReference type="EMBL" id="SFC15795.1"/>
    </source>
</evidence>
<dbReference type="InterPro" id="IPR045861">
    <property type="entry name" value="CorA_cytoplasmic_dom"/>
</dbReference>
<dbReference type="RefSeq" id="WP_090972919.1">
    <property type="nucleotide sequence ID" value="NZ_FOLL01000005.1"/>
</dbReference>
<evidence type="ECO:0000256" key="3">
    <source>
        <dbReference type="ARBA" id="ARBA00022448"/>
    </source>
</evidence>
<evidence type="ECO:0000313" key="14">
    <source>
        <dbReference type="Proteomes" id="UP000199577"/>
    </source>
</evidence>
<dbReference type="CDD" id="cd12832">
    <property type="entry name" value="TmCorA-like_u3"/>
    <property type="match status" value="1"/>
</dbReference>
<keyword evidence="4" id="KW-1003">Cell membrane</keyword>
<evidence type="ECO:0000256" key="6">
    <source>
        <dbReference type="ARBA" id="ARBA00022842"/>
    </source>
</evidence>
<reference evidence="13 14" key="1">
    <citation type="submission" date="2016-10" db="EMBL/GenBank/DDBJ databases">
        <authorList>
            <person name="de Groot N.N."/>
        </authorList>
    </citation>
    <scope>NUCLEOTIDE SEQUENCE [LARGE SCALE GENOMIC DNA]</scope>
    <source>
        <strain evidence="13 14">DSM 22900</strain>
    </source>
</reference>
<dbReference type="PANTHER" id="PTHR46494">
    <property type="entry name" value="CORA FAMILY METAL ION TRANSPORTER (EUROFUNG)"/>
    <property type="match status" value="1"/>
</dbReference>
<dbReference type="EMBL" id="FOLL01000005">
    <property type="protein sequence ID" value="SFC15795.1"/>
    <property type="molecule type" value="Genomic_DNA"/>
</dbReference>
<evidence type="ECO:0000256" key="9">
    <source>
        <dbReference type="ARBA" id="ARBA00023136"/>
    </source>
</evidence>
<dbReference type="Gene3D" id="3.30.460.20">
    <property type="entry name" value="CorA soluble domain-like"/>
    <property type="match status" value="1"/>
</dbReference>
<sequence length="300" mass="34900">MIRLLATKALNGFDWIDLSAPTDEEIKQVAGQYALHEASIKDSMQPDHLPKYELFDNYTFIIFRLMAPDAAHEADTIQELTNKLSVFFTKEYLITVHRKEHPLVEQVKIKRIDNGKCDSTLNLLNALIRESLLTFEQPGIKLSETLDYYEERVFLRQQKSPILRGLYFVKRKIDVIRKLMLLSFEIVDNIDSAEQSNAYTRDLRDLYVRTQTLFDSLSENTAQLLSVYFSLASQRTNETMRVLTIFSVFFMPLTFVAGIYGMNFEHMPELAWPYGYPAVMALMIAISAAIYFWFKRKGWL</sequence>
<dbReference type="OrthoDB" id="9803416at2"/>
<dbReference type="Pfam" id="PF01544">
    <property type="entry name" value="CorA"/>
    <property type="match status" value="1"/>
</dbReference>
<evidence type="ECO:0000256" key="8">
    <source>
        <dbReference type="ARBA" id="ARBA00023065"/>
    </source>
</evidence>
<proteinExistence type="inferred from homology"/>
<evidence type="ECO:0000256" key="2">
    <source>
        <dbReference type="ARBA" id="ARBA00009765"/>
    </source>
</evidence>
<dbReference type="GO" id="GO:0005886">
    <property type="term" value="C:plasma membrane"/>
    <property type="evidence" value="ECO:0007669"/>
    <property type="project" value="UniProtKB-SubCell"/>
</dbReference>
<comment type="subcellular location">
    <subcellularLocation>
        <location evidence="1">Cell membrane</location>
        <topology evidence="1">Multi-pass membrane protein</topology>
    </subcellularLocation>
</comment>
<dbReference type="GO" id="GO:0015095">
    <property type="term" value="F:magnesium ion transmembrane transporter activity"/>
    <property type="evidence" value="ECO:0007669"/>
    <property type="project" value="TreeGrafter"/>
</dbReference>
<dbReference type="SUPFAM" id="SSF143865">
    <property type="entry name" value="CorA soluble domain-like"/>
    <property type="match status" value="1"/>
</dbReference>
<keyword evidence="9 12" id="KW-0472">Membrane</keyword>
<dbReference type="GO" id="GO:0050897">
    <property type="term" value="F:cobalt ion binding"/>
    <property type="evidence" value="ECO:0007669"/>
    <property type="project" value="TreeGrafter"/>
</dbReference>
<dbReference type="SUPFAM" id="SSF144083">
    <property type="entry name" value="Magnesium transport protein CorA, transmembrane region"/>
    <property type="match status" value="1"/>
</dbReference>
<name>A0A1I1GWC4_9SPHI</name>